<evidence type="ECO:0000256" key="2">
    <source>
        <dbReference type="ARBA" id="ARBA00022692"/>
    </source>
</evidence>
<dbReference type="Proteomes" id="UP000594688">
    <property type="component" value="Chromosome"/>
</dbReference>
<dbReference type="GO" id="GO:0055085">
    <property type="term" value="P:transmembrane transport"/>
    <property type="evidence" value="ECO:0007669"/>
    <property type="project" value="InterPro"/>
</dbReference>
<dbReference type="GO" id="GO:0016020">
    <property type="term" value="C:membrane"/>
    <property type="evidence" value="ECO:0007669"/>
    <property type="project" value="UniProtKB-SubCell"/>
</dbReference>
<feature type="region of interest" description="Disordered" evidence="5">
    <location>
        <begin position="119"/>
        <end position="138"/>
    </location>
</feature>
<dbReference type="Pfam" id="PF03544">
    <property type="entry name" value="TonB_C"/>
    <property type="match status" value="1"/>
</dbReference>
<feature type="compositionally biased region" description="Polar residues" evidence="5">
    <location>
        <begin position="120"/>
        <end position="137"/>
    </location>
</feature>
<reference evidence="8 9" key="1">
    <citation type="submission" date="2020-02" db="EMBL/GenBank/DDBJ databases">
        <title>Genomic and physiological characterization of two novel Nitrospinaceae genera.</title>
        <authorList>
            <person name="Mueller A.J."/>
            <person name="Jung M.-Y."/>
            <person name="Strachan C.R."/>
            <person name="Herbold C.W."/>
            <person name="Kirkegaard R.H."/>
            <person name="Daims H."/>
        </authorList>
    </citation>
    <scope>NUCLEOTIDE SEQUENCE [LARGE SCALE GENOMIC DNA]</scope>
    <source>
        <strain evidence="8">EB</strain>
    </source>
</reference>
<evidence type="ECO:0000256" key="3">
    <source>
        <dbReference type="ARBA" id="ARBA00022989"/>
    </source>
</evidence>
<evidence type="ECO:0000313" key="8">
    <source>
        <dbReference type="EMBL" id="QPJ62100.1"/>
    </source>
</evidence>
<feature type="domain" description="TonB C-terminal" evidence="7">
    <location>
        <begin position="299"/>
        <end position="390"/>
    </location>
</feature>
<evidence type="ECO:0000259" key="7">
    <source>
        <dbReference type="PROSITE" id="PS52015"/>
    </source>
</evidence>
<gene>
    <name evidence="8" type="ORF">G3M70_09555</name>
</gene>
<dbReference type="SUPFAM" id="SSF74653">
    <property type="entry name" value="TolA/TonB C-terminal domain"/>
    <property type="match status" value="1"/>
</dbReference>
<protein>
    <submittedName>
        <fullName evidence="8">TonB family protein</fullName>
    </submittedName>
</protein>
<keyword evidence="2 6" id="KW-0812">Transmembrane</keyword>
<evidence type="ECO:0000313" key="9">
    <source>
        <dbReference type="Proteomes" id="UP000594688"/>
    </source>
</evidence>
<dbReference type="AlphaFoldDB" id="A0A7T0G0A9"/>
<dbReference type="NCBIfam" id="TIGR01352">
    <property type="entry name" value="tonB_Cterm"/>
    <property type="match status" value="1"/>
</dbReference>
<evidence type="ECO:0000256" key="6">
    <source>
        <dbReference type="SAM" id="Phobius"/>
    </source>
</evidence>
<proteinExistence type="predicted"/>
<dbReference type="InterPro" id="IPR037682">
    <property type="entry name" value="TonB_C"/>
</dbReference>
<dbReference type="PROSITE" id="PS52015">
    <property type="entry name" value="TONB_CTD"/>
    <property type="match status" value="1"/>
</dbReference>
<evidence type="ECO:0000256" key="1">
    <source>
        <dbReference type="ARBA" id="ARBA00004167"/>
    </source>
</evidence>
<comment type="subcellular location">
    <subcellularLocation>
        <location evidence="1">Membrane</location>
        <topology evidence="1">Single-pass membrane protein</topology>
    </subcellularLocation>
</comment>
<feature type="transmembrane region" description="Helical" evidence="6">
    <location>
        <begin position="12"/>
        <end position="34"/>
    </location>
</feature>
<name>A0A7T0G0A9_9BACT</name>
<evidence type="ECO:0000256" key="5">
    <source>
        <dbReference type="SAM" id="MobiDB-lite"/>
    </source>
</evidence>
<organism evidence="8 9">
    <name type="scientific">Candidatus Nitronauta litoralis</name>
    <dbReference type="NCBI Taxonomy" id="2705533"/>
    <lineage>
        <taxon>Bacteria</taxon>
        <taxon>Pseudomonadati</taxon>
        <taxon>Nitrospinota/Tectimicrobiota group</taxon>
        <taxon>Nitrospinota</taxon>
        <taxon>Nitrospinia</taxon>
        <taxon>Nitrospinales</taxon>
        <taxon>Nitrospinaceae</taxon>
        <taxon>Candidatus Nitronauta</taxon>
    </lineage>
</organism>
<keyword evidence="4 6" id="KW-0472">Membrane</keyword>
<sequence>MLSQKVLSKSFIVSAIGSTALHLVFAMTAGAYFLTREPPPVKNQVKVQIIEKEKPERKEKKERKIKPVVEVAPAIQPVEITQPKQPQQVTQVASVQTKVDVQPVMMESVPTATALPKNAKVTSHVSSRAMTAATSTPRPMRTTAVATMASSSNTVRRKTSNVFAYKISDVAPVKKPTTIAKPILTSKRTGVKRGRAVAKVGIPAPIAVASVNTTQSGTKGAAIKRSSATRVANSFGSPRSVAAPVVTGSSGSTGVGLKKSTARPVQVAGLAPMAQTPVEVIEEVIGEVTDPEAKAGYERKISRRLQYVAQKHFKRSRARKTGKKGKVVISFTLMRDGSVKKVYVKTPNEFASINQVALEALKKAAPFSEFPEGIVGNEFDVTVPFNFYIR</sequence>
<keyword evidence="3 6" id="KW-1133">Transmembrane helix</keyword>
<dbReference type="InterPro" id="IPR006260">
    <property type="entry name" value="TonB/TolA_C"/>
</dbReference>
<dbReference type="Gene3D" id="3.30.1150.10">
    <property type="match status" value="1"/>
</dbReference>
<dbReference type="KEGG" id="nli:G3M70_09555"/>
<dbReference type="EMBL" id="CP048685">
    <property type="protein sequence ID" value="QPJ62100.1"/>
    <property type="molecule type" value="Genomic_DNA"/>
</dbReference>
<evidence type="ECO:0000256" key="4">
    <source>
        <dbReference type="ARBA" id="ARBA00023136"/>
    </source>
</evidence>
<accession>A0A7T0G0A9</accession>